<evidence type="ECO:0000256" key="1">
    <source>
        <dbReference type="SAM" id="MobiDB-lite"/>
    </source>
</evidence>
<evidence type="ECO:0008006" key="5">
    <source>
        <dbReference type="Google" id="ProtNLM"/>
    </source>
</evidence>
<feature type="region of interest" description="Disordered" evidence="1">
    <location>
        <begin position="63"/>
        <end position="87"/>
    </location>
</feature>
<evidence type="ECO:0000313" key="3">
    <source>
        <dbReference type="EMBL" id="TFK94472.1"/>
    </source>
</evidence>
<reference evidence="3 4" key="1">
    <citation type="journal article" date="2019" name="Nat. Ecol. Evol.">
        <title>Megaphylogeny resolves global patterns of mushroom evolution.</title>
        <authorList>
            <person name="Varga T."/>
            <person name="Krizsan K."/>
            <person name="Foldi C."/>
            <person name="Dima B."/>
            <person name="Sanchez-Garcia M."/>
            <person name="Sanchez-Ramirez S."/>
            <person name="Szollosi G.J."/>
            <person name="Szarkandi J.G."/>
            <person name="Papp V."/>
            <person name="Albert L."/>
            <person name="Andreopoulos W."/>
            <person name="Angelini C."/>
            <person name="Antonin V."/>
            <person name="Barry K.W."/>
            <person name="Bougher N.L."/>
            <person name="Buchanan P."/>
            <person name="Buyck B."/>
            <person name="Bense V."/>
            <person name="Catcheside P."/>
            <person name="Chovatia M."/>
            <person name="Cooper J."/>
            <person name="Damon W."/>
            <person name="Desjardin D."/>
            <person name="Finy P."/>
            <person name="Geml J."/>
            <person name="Haridas S."/>
            <person name="Hughes K."/>
            <person name="Justo A."/>
            <person name="Karasinski D."/>
            <person name="Kautmanova I."/>
            <person name="Kiss B."/>
            <person name="Kocsube S."/>
            <person name="Kotiranta H."/>
            <person name="LaButti K.M."/>
            <person name="Lechner B.E."/>
            <person name="Liimatainen K."/>
            <person name="Lipzen A."/>
            <person name="Lukacs Z."/>
            <person name="Mihaltcheva S."/>
            <person name="Morgado L.N."/>
            <person name="Niskanen T."/>
            <person name="Noordeloos M.E."/>
            <person name="Ohm R.A."/>
            <person name="Ortiz-Santana B."/>
            <person name="Ovrebo C."/>
            <person name="Racz N."/>
            <person name="Riley R."/>
            <person name="Savchenko A."/>
            <person name="Shiryaev A."/>
            <person name="Soop K."/>
            <person name="Spirin V."/>
            <person name="Szebenyi C."/>
            <person name="Tomsovsky M."/>
            <person name="Tulloss R.E."/>
            <person name="Uehling J."/>
            <person name="Grigoriev I.V."/>
            <person name="Vagvolgyi C."/>
            <person name="Papp T."/>
            <person name="Martin F.M."/>
            <person name="Miettinen O."/>
            <person name="Hibbett D.S."/>
            <person name="Nagy L.G."/>
        </authorList>
    </citation>
    <scope>NUCLEOTIDE SEQUENCE [LARGE SCALE GENOMIC DNA]</scope>
    <source>
        <strain evidence="3 4">HHB13444</strain>
    </source>
</reference>
<evidence type="ECO:0000313" key="4">
    <source>
        <dbReference type="Proteomes" id="UP000308197"/>
    </source>
</evidence>
<accession>A0A5C3PY06</accession>
<feature type="compositionally biased region" description="Low complexity" evidence="1">
    <location>
        <begin position="63"/>
        <end position="80"/>
    </location>
</feature>
<feature type="signal peptide" evidence="2">
    <location>
        <begin position="1"/>
        <end position="25"/>
    </location>
</feature>
<gene>
    <name evidence="3" type="ORF">K466DRAFT_657668</name>
</gene>
<keyword evidence="4" id="KW-1185">Reference proteome</keyword>
<dbReference type="Proteomes" id="UP000308197">
    <property type="component" value="Unassembled WGS sequence"/>
</dbReference>
<keyword evidence="2" id="KW-0732">Signal</keyword>
<name>A0A5C3PY06_9APHY</name>
<dbReference type="EMBL" id="ML210968">
    <property type="protein sequence ID" value="TFK94472.1"/>
    <property type="molecule type" value="Genomic_DNA"/>
</dbReference>
<dbReference type="AlphaFoldDB" id="A0A5C3PY06"/>
<organism evidence="3 4">
    <name type="scientific">Polyporus arcularius HHB13444</name>
    <dbReference type="NCBI Taxonomy" id="1314778"/>
    <lineage>
        <taxon>Eukaryota</taxon>
        <taxon>Fungi</taxon>
        <taxon>Dikarya</taxon>
        <taxon>Basidiomycota</taxon>
        <taxon>Agaricomycotina</taxon>
        <taxon>Agaricomycetes</taxon>
        <taxon>Polyporales</taxon>
        <taxon>Polyporaceae</taxon>
        <taxon>Polyporus</taxon>
    </lineage>
</organism>
<feature type="non-terminal residue" evidence="3">
    <location>
        <position position="1"/>
    </location>
</feature>
<sequence length="87" mass="9602">NSPPTRSIPAPLLLSFHVLVQQCRASSPSQLLPSSRSPSCFRHLRDLSSLARTTFLSLTRPRQLLSPSPQLPSQPLTRLTAVSRWTG</sequence>
<proteinExistence type="predicted"/>
<dbReference type="InParanoid" id="A0A5C3PY06"/>
<evidence type="ECO:0000256" key="2">
    <source>
        <dbReference type="SAM" id="SignalP"/>
    </source>
</evidence>
<feature type="chain" id="PRO_5022904961" description="REJ domain-containing protein" evidence="2">
    <location>
        <begin position="26"/>
        <end position="87"/>
    </location>
</feature>
<protein>
    <recommendedName>
        <fullName evidence="5">REJ domain-containing protein</fullName>
    </recommendedName>
</protein>